<dbReference type="EMBL" id="AOGT01001350">
    <property type="protein sequence ID" value="EMG47863.1"/>
    <property type="molecule type" value="Genomic_DNA"/>
</dbReference>
<dbReference type="HOGENOM" id="CLU_771585_0_0_1"/>
<name>M3J702_CANMX</name>
<dbReference type="eggNOG" id="ENOG502RQ02">
    <property type="taxonomic scope" value="Eukaryota"/>
</dbReference>
<feature type="transmembrane region" description="Helical" evidence="2">
    <location>
        <begin position="286"/>
        <end position="309"/>
    </location>
</feature>
<evidence type="ECO:0008006" key="5">
    <source>
        <dbReference type="Google" id="ProtNLM"/>
    </source>
</evidence>
<dbReference type="OrthoDB" id="4007944at2759"/>
<comment type="caution">
    <text evidence="3">The sequence shown here is derived from an EMBL/GenBank/DDBJ whole genome shotgun (WGS) entry which is preliminary data.</text>
</comment>
<evidence type="ECO:0000313" key="3">
    <source>
        <dbReference type="EMBL" id="EMG47863.1"/>
    </source>
</evidence>
<reference evidence="3 4" key="1">
    <citation type="submission" date="2013-02" db="EMBL/GenBank/DDBJ databases">
        <title>Genome sequence of Candida maltosa Xu316, a potential industrial strain for xylitol and ethanol production.</title>
        <authorList>
            <person name="Yu J."/>
            <person name="Wang Q."/>
            <person name="Geng X."/>
            <person name="Bao W."/>
            <person name="He P."/>
            <person name="Cai J."/>
        </authorList>
    </citation>
    <scope>NUCLEOTIDE SEQUENCE [LARGE SCALE GENOMIC DNA]</scope>
    <source>
        <strain evidence="4">Xu316</strain>
    </source>
</reference>
<proteinExistence type="predicted"/>
<sequence>MSDGIKIIDKLVSTCWKIVGNSTDSIFLYQVRQSIQEMQQILQIDVLFDDTESRSIDKYIKSGGSKKISRQEFIVLLDKTVKEDSFKQLLLTRFNLTTRDIERLIERYVENVRSPHPVRNIRSRESLKEKEEYIKEMTKDFTSGNLQFSRLHQKYKEQKNEITQLTKENSDLTNEVSVLRRVSRDVAENGSLTSLKEKLKERELVLNKYKQLVRQLEQREAATTKAVERLQQALNAQNEVVEKLSKKLIAKESETSTIKGFLLKLPLIKQWYLFLKYKQSNKDPKMFWLHIVTILASAWLCCWVVYLLYYSSVLFFSSTPNVTTYIYDKNRSSNRLGSVFGFWRKVPWVEELVYKFIEW</sequence>
<dbReference type="AlphaFoldDB" id="M3J702"/>
<evidence type="ECO:0000313" key="4">
    <source>
        <dbReference type="Proteomes" id="UP000011777"/>
    </source>
</evidence>
<keyword evidence="2" id="KW-0812">Transmembrane</keyword>
<evidence type="ECO:0000256" key="2">
    <source>
        <dbReference type="SAM" id="Phobius"/>
    </source>
</evidence>
<keyword evidence="2" id="KW-1133">Transmembrane helix</keyword>
<dbReference type="OMA" id="MFALNIM"/>
<protein>
    <recommendedName>
        <fullName evidence="5">Monopolar spindle protein 2</fullName>
    </recommendedName>
</protein>
<feature type="coiled-coil region" evidence="1">
    <location>
        <begin position="148"/>
        <end position="254"/>
    </location>
</feature>
<gene>
    <name evidence="3" type="ORF">G210_1682</name>
</gene>
<keyword evidence="2" id="KW-0472">Membrane</keyword>
<accession>M3J702</accession>
<evidence type="ECO:0000256" key="1">
    <source>
        <dbReference type="SAM" id="Coils"/>
    </source>
</evidence>
<keyword evidence="4" id="KW-1185">Reference proteome</keyword>
<dbReference type="Proteomes" id="UP000011777">
    <property type="component" value="Unassembled WGS sequence"/>
</dbReference>
<keyword evidence="1" id="KW-0175">Coiled coil</keyword>
<dbReference type="STRING" id="1245528.M3J702"/>
<organism evidence="3 4">
    <name type="scientific">Candida maltosa (strain Xu316)</name>
    <name type="common">Yeast</name>
    <dbReference type="NCBI Taxonomy" id="1245528"/>
    <lineage>
        <taxon>Eukaryota</taxon>
        <taxon>Fungi</taxon>
        <taxon>Dikarya</taxon>
        <taxon>Ascomycota</taxon>
        <taxon>Saccharomycotina</taxon>
        <taxon>Pichiomycetes</taxon>
        <taxon>Debaryomycetaceae</taxon>
        <taxon>Candida/Lodderomyces clade</taxon>
        <taxon>Candida</taxon>
    </lineage>
</organism>